<feature type="transmembrane region" description="Helical" evidence="1">
    <location>
        <begin position="50"/>
        <end position="68"/>
    </location>
</feature>
<dbReference type="InterPro" id="IPR058328">
    <property type="entry name" value="DUF8015"/>
</dbReference>
<feature type="transmembrane region" description="Helical" evidence="1">
    <location>
        <begin position="75"/>
        <end position="93"/>
    </location>
</feature>
<reference evidence="2" key="2">
    <citation type="submission" date="2023-12" db="EMBL/GenBank/DDBJ databases">
        <authorList>
            <person name="Sun Q."/>
            <person name="Inoue M."/>
        </authorList>
    </citation>
    <scope>NUCLEOTIDE SEQUENCE</scope>
    <source>
        <strain evidence="2">JCM 12289</strain>
    </source>
</reference>
<proteinExistence type="predicted"/>
<keyword evidence="1" id="KW-1133">Transmembrane helix</keyword>
<organism evidence="2 3">
    <name type="scientific">Halococcus dombrowskii</name>
    <dbReference type="NCBI Taxonomy" id="179637"/>
    <lineage>
        <taxon>Archaea</taxon>
        <taxon>Methanobacteriati</taxon>
        <taxon>Methanobacteriota</taxon>
        <taxon>Stenosarchaea group</taxon>
        <taxon>Halobacteria</taxon>
        <taxon>Halobacteriales</taxon>
        <taxon>Halococcaceae</taxon>
        <taxon>Halococcus</taxon>
    </lineage>
</organism>
<protein>
    <submittedName>
        <fullName evidence="2">Uncharacterized protein</fullName>
    </submittedName>
</protein>
<evidence type="ECO:0000313" key="3">
    <source>
        <dbReference type="Proteomes" id="UP001500962"/>
    </source>
</evidence>
<accession>A0AAV3SM68</accession>
<keyword evidence="1" id="KW-0812">Transmembrane</keyword>
<evidence type="ECO:0000256" key="1">
    <source>
        <dbReference type="SAM" id="Phobius"/>
    </source>
</evidence>
<dbReference type="Pfam" id="PF26047">
    <property type="entry name" value="DUF8015"/>
    <property type="match status" value="1"/>
</dbReference>
<dbReference type="EMBL" id="BAAADN010000089">
    <property type="protein sequence ID" value="GAA0476521.1"/>
    <property type="molecule type" value="Genomic_DNA"/>
</dbReference>
<sequence length="101" mass="10636">MNRVTLAVIIFNYPAVVGRRTMNRSGQSDSEDSVVETVRERRPTVAPADLLLIALPALLLAGWATGVVSALSLPVALAIGTLPAIGMLGYALFYDPPNGCV</sequence>
<dbReference type="AlphaFoldDB" id="A0AAV3SM68"/>
<comment type="caution">
    <text evidence="2">The sequence shown here is derived from an EMBL/GenBank/DDBJ whole genome shotgun (WGS) entry which is preliminary data.</text>
</comment>
<gene>
    <name evidence="2" type="ORF">GCM10008985_36030</name>
</gene>
<keyword evidence="1" id="KW-0472">Membrane</keyword>
<dbReference type="Proteomes" id="UP001500962">
    <property type="component" value="Unassembled WGS sequence"/>
</dbReference>
<evidence type="ECO:0000313" key="2">
    <source>
        <dbReference type="EMBL" id="GAA0476521.1"/>
    </source>
</evidence>
<name>A0AAV3SM68_HALDO</name>
<reference evidence="2" key="1">
    <citation type="journal article" date="2014" name="Int. J. Syst. Evol. Microbiol.">
        <title>Complete genome sequence of Corynebacterium casei LMG S-19264T (=DSM 44701T), isolated from a smear-ripened cheese.</title>
        <authorList>
            <consortium name="US DOE Joint Genome Institute (JGI-PGF)"/>
            <person name="Walter F."/>
            <person name="Albersmeier A."/>
            <person name="Kalinowski J."/>
            <person name="Ruckert C."/>
        </authorList>
    </citation>
    <scope>NUCLEOTIDE SEQUENCE</scope>
    <source>
        <strain evidence="2">JCM 12289</strain>
    </source>
</reference>